<evidence type="ECO:0000313" key="2">
    <source>
        <dbReference type="EMBL" id="MCQ9304938.1"/>
    </source>
</evidence>
<gene>
    <name evidence="2" type="ORF">NQ032_15110</name>
</gene>
<dbReference type="EMBL" id="JANILD010000009">
    <property type="protein sequence ID" value="MCQ9304938.1"/>
    <property type="molecule type" value="Genomic_DNA"/>
</dbReference>
<dbReference type="Pfam" id="PF06970">
    <property type="entry name" value="RepA_N"/>
    <property type="match status" value="2"/>
</dbReference>
<dbReference type="AlphaFoldDB" id="A0AAW5LTF2"/>
<dbReference type="InterPro" id="IPR010724">
    <property type="entry name" value="RepA_N"/>
</dbReference>
<feature type="domain" description="Replication initiator A N-terminal" evidence="1">
    <location>
        <begin position="143"/>
        <end position="223"/>
    </location>
</feature>
<evidence type="ECO:0000313" key="3">
    <source>
        <dbReference type="Proteomes" id="UP001204068"/>
    </source>
</evidence>
<sequence>MQKTNNYKTRTCHENDINTIESYKLHKFLFAEKKYTITSIKAKLSYMLYINDFTKIHQSESSSKYTDENNKKYLIYTNKKLSEILNCSLSSIKRAKQELIDVGLIEVVKTKGRKESKIYPLKPEISSSSLTYMNKNNERKLTYYAMPKFLFNNDFYKSLELETKLLYPILKDRYMSTLIKADTKKPCDFKDERGRIFCIYTNAELESLLNISEPRIIKSKKQLVVFGLLKQVSIEMKGTNKLYVYTPLNYEQMTVEDIQEELTNEKKKYVLRPPEKAMRVQKYIRLGFKKEGYQGSNIKDKDTGFKDTHNKDTNNDMYDIYSEQEETLNHSNQSNHLSHNQELELPKDEKEYLLQKYPKYLKEHLMNYAPKDIKIIKNIFNKGKKSFNTNYDRSYTFEDIEHELVAMLRRIRLKLKKNQETIAEAQGLIMSSLIYEYKQYDKEITLQELEDFLEPDTDTYVESFEDFITRNLNKTFKNPYNDVPSAQRMNFDLVKATEAELDELGVY</sequence>
<comment type="caution">
    <text evidence="2">The sequence shown here is derived from an EMBL/GenBank/DDBJ whole genome shotgun (WGS) entry which is preliminary data.</text>
</comment>
<dbReference type="Proteomes" id="UP001204068">
    <property type="component" value="Unassembled WGS sequence"/>
</dbReference>
<reference evidence="2" key="1">
    <citation type="submission" date="2022-07" db="EMBL/GenBank/DDBJ databases">
        <title>Bacterial species isolated from the porcine tonsil microbiota.</title>
        <authorList>
            <person name="Oliveira I.M.F."/>
        </authorList>
    </citation>
    <scope>NUCLEOTIDE SEQUENCE</scope>
    <source>
        <strain evidence="2">8QC2O2</strain>
    </source>
</reference>
<dbReference type="RefSeq" id="WP_257099595.1">
    <property type="nucleotide sequence ID" value="NZ_JANILD010000009.1"/>
</dbReference>
<evidence type="ECO:0000259" key="1">
    <source>
        <dbReference type="Pfam" id="PF06970"/>
    </source>
</evidence>
<protein>
    <submittedName>
        <fullName evidence="2">Replication initiator protein A</fullName>
    </submittedName>
</protein>
<accession>A0AAW5LTF2</accession>
<organism evidence="2 3">
    <name type="scientific">Mammaliicoccus sciuri</name>
    <name type="common">Staphylococcus sciuri</name>
    <dbReference type="NCBI Taxonomy" id="1296"/>
    <lineage>
        <taxon>Bacteria</taxon>
        <taxon>Bacillati</taxon>
        <taxon>Bacillota</taxon>
        <taxon>Bacilli</taxon>
        <taxon>Bacillales</taxon>
        <taxon>Staphylococcaceae</taxon>
        <taxon>Mammaliicoccus</taxon>
    </lineage>
</organism>
<name>A0AAW5LTF2_MAMSC</name>
<feature type="domain" description="Replication initiator A N-terminal" evidence="1">
    <location>
        <begin position="22"/>
        <end position="99"/>
    </location>
</feature>
<proteinExistence type="predicted"/>